<sequence>MRTERVLAAAGLLLALGLVGATLVAAGVLPPAFLGSPPADDDYDRTAVVVSDENGTELGRVEARIADTRQKRYTGLSNTSSLPEDEGMLFVHDDPQSLTYVMRGMDFGIDIVFVAENGTVTGIEHAPEPPEGEDGNDYRYTGEGKYVLEVNYDWTTRHGVTVGDRVHAEGVGLERSE</sequence>
<organism evidence="1 2">
    <name type="scientific">Halomarina ordinaria</name>
    <dbReference type="NCBI Taxonomy" id="3033939"/>
    <lineage>
        <taxon>Archaea</taxon>
        <taxon>Methanobacteriati</taxon>
        <taxon>Methanobacteriota</taxon>
        <taxon>Stenosarchaea group</taxon>
        <taxon>Halobacteria</taxon>
        <taxon>Halobacteriales</taxon>
        <taxon>Natronomonadaceae</taxon>
        <taxon>Halomarina</taxon>
    </lineage>
</organism>
<keyword evidence="2" id="KW-1185">Reference proteome</keyword>
<comment type="caution">
    <text evidence="1">The sequence shown here is derived from an EMBL/GenBank/DDBJ whole genome shotgun (WGS) entry which is preliminary data.</text>
</comment>
<dbReference type="AlphaFoldDB" id="A0ABD5UCC1"/>
<dbReference type="Pfam" id="PF02643">
    <property type="entry name" value="DUF192"/>
    <property type="match status" value="1"/>
</dbReference>
<dbReference type="PANTHER" id="PTHR37953">
    <property type="entry name" value="UPF0127 PROTEIN MJ1496"/>
    <property type="match status" value="1"/>
</dbReference>
<dbReference type="InterPro" id="IPR038695">
    <property type="entry name" value="Saro_0823-like_sf"/>
</dbReference>
<dbReference type="InterPro" id="IPR003795">
    <property type="entry name" value="DUF192"/>
</dbReference>
<gene>
    <name evidence="1" type="ORF">ACFQHK_10330</name>
</gene>
<dbReference type="Gene3D" id="2.60.120.1140">
    <property type="entry name" value="Protein of unknown function DUF192"/>
    <property type="match status" value="1"/>
</dbReference>
<accession>A0ABD5UCC1</accession>
<dbReference type="RefSeq" id="WP_304448581.1">
    <property type="nucleotide sequence ID" value="NZ_JARRAH010000001.1"/>
</dbReference>
<reference evidence="1 2" key="1">
    <citation type="journal article" date="2019" name="Int. J. Syst. Evol. Microbiol.">
        <title>The Global Catalogue of Microorganisms (GCM) 10K type strain sequencing project: providing services to taxonomists for standard genome sequencing and annotation.</title>
        <authorList>
            <consortium name="The Broad Institute Genomics Platform"/>
            <consortium name="The Broad Institute Genome Sequencing Center for Infectious Disease"/>
            <person name="Wu L."/>
            <person name="Ma J."/>
        </authorList>
    </citation>
    <scope>NUCLEOTIDE SEQUENCE [LARGE SCALE GENOMIC DNA]</scope>
    <source>
        <strain evidence="1 2">PSRA2</strain>
    </source>
</reference>
<evidence type="ECO:0000313" key="2">
    <source>
        <dbReference type="Proteomes" id="UP001596406"/>
    </source>
</evidence>
<dbReference type="PANTHER" id="PTHR37953:SF1">
    <property type="entry name" value="UPF0127 PROTEIN MJ1496"/>
    <property type="match status" value="1"/>
</dbReference>
<name>A0ABD5UCC1_9EURY</name>
<evidence type="ECO:0000313" key="1">
    <source>
        <dbReference type="EMBL" id="MFC6836907.1"/>
    </source>
</evidence>
<proteinExistence type="predicted"/>
<dbReference type="Proteomes" id="UP001596406">
    <property type="component" value="Unassembled WGS sequence"/>
</dbReference>
<dbReference type="EMBL" id="JBHSXM010000001">
    <property type="protein sequence ID" value="MFC6836907.1"/>
    <property type="molecule type" value="Genomic_DNA"/>
</dbReference>
<protein>
    <submittedName>
        <fullName evidence="1">DUF192 domain-containing protein</fullName>
    </submittedName>
</protein>